<evidence type="ECO:0000313" key="1">
    <source>
        <dbReference type="EMBL" id="KAL3811179.1"/>
    </source>
</evidence>
<gene>
    <name evidence="1" type="ORF">ACHAXA_002743</name>
</gene>
<keyword evidence="2" id="KW-1185">Reference proteome</keyword>
<evidence type="ECO:0000313" key="2">
    <source>
        <dbReference type="Proteomes" id="UP001530377"/>
    </source>
</evidence>
<organism evidence="1 2">
    <name type="scientific">Cyclostephanos tholiformis</name>
    <dbReference type="NCBI Taxonomy" id="382380"/>
    <lineage>
        <taxon>Eukaryota</taxon>
        <taxon>Sar</taxon>
        <taxon>Stramenopiles</taxon>
        <taxon>Ochrophyta</taxon>
        <taxon>Bacillariophyta</taxon>
        <taxon>Coscinodiscophyceae</taxon>
        <taxon>Thalassiosirophycidae</taxon>
        <taxon>Stephanodiscales</taxon>
        <taxon>Stephanodiscaceae</taxon>
        <taxon>Cyclostephanos</taxon>
    </lineage>
</organism>
<reference evidence="1 2" key="1">
    <citation type="submission" date="2024-10" db="EMBL/GenBank/DDBJ databases">
        <title>Updated reference genomes for cyclostephanoid diatoms.</title>
        <authorList>
            <person name="Roberts W.R."/>
            <person name="Alverson A.J."/>
        </authorList>
    </citation>
    <scope>NUCLEOTIDE SEQUENCE [LARGE SCALE GENOMIC DNA]</scope>
    <source>
        <strain evidence="1 2">AJA228-03</strain>
    </source>
</reference>
<accession>A0ABD3RDS7</accession>
<protein>
    <submittedName>
        <fullName evidence="1">Uncharacterized protein</fullName>
    </submittedName>
</protein>
<dbReference type="PANTHER" id="PTHR21727">
    <property type="entry name" value="PHOSPHORYLATED CTD INTERACTING FACTOR 1"/>
    <property type="match status" value="1"/>
</dbReference>
<sequence>MYRRMDHYLTTTDVPGIPLMFVVFVPSWSESADYKMIETSLHVTRHVLLSQRDDVHYYAEGTQHRRRSSNRDGGGHRIASFDTSVFFLQNEAARERWPLRDDDGIILKAAFSMNSIEGEGFRECGKDDLRRKKIARDRKVETMSAVSRRWNEISNPVSLSAKRGRRKAKGARTESESFRGSIKTKKLMIGGQDELNILVSMGILDGELPKRI</sequence>
<dbReference type="EMBL" id="JALLPB020000275">
    <property type="protein sequence ID" value="KAL3811179.1"/>
    <property type="molecule type" value="Genomic_DNA"/>
</dbReference>
<comment type="caution">
    <text evidence="1">The sequence shown here is derived from an EMBL/GenBank/DDBJ whole genome shotgun (WGS) entry which is preliminary data.</text>
</comment>
<dbReference type="InterPro" id="IPR039881">
    <property type="entry name" value="PCIF1-like"/>
</dbReference>
<dbReference type="AlphaFoldDB" id="A0ABD3RDS7"/>
<dbReference type="PANTHER" id="PTHR21727:SF0">
    <property type="entry name" value="MRNA (2'-O-METHYLADENOSINE-N(6)-)-METHYLTRANSFERASE"/>
    <property type="match status" value="1"/>
</dbReference>
<proteinExistence type="predicted"/>
<name>A0ABD3RDS7_9STRA</name>
<dbReference type="Proteomes" id="UP001530377">
    <property type="component" value="Unassembled WGS sequence"/>
</dbReference>